<sequence>MAITSQGNAMDDDSFRAMWVEEVAAGKYDQSIVVRRLQDLPPNAVTIAVSHSSLNYKDALSAFGNRAVTREYPHTPGIDAAGTVIADASGTFEPGQKVLVTGYDLGMNTAGGLAERIAVPADWVTPLPPGLTLREAMVLGTAGMTAALCVEKLLEAGAGPDDGEVLVTGATGGVGSIAVALLAKLGFRVAAVTGKLESAEFLTGLGAWKVLDRETLAPFANKAIAKPLWAWAVDTVGGETLFNVIKCLKYGGGVAACGMASGAQFQANVFPFILRGISLLGVDSVELPLHKKAEVWEKMAGPWYIGEQLQKLAEDISLEQAPEFLARLHRGHGIGRYVVDMTI</sequence>
<dbReference type="CDD" id="cd05280">
    <property type="entry name" value="MDR_yhdh_yhfp"/>
    <property type="match status" value="1"/>
</dbReference>
<dbReference type="PANTHER" id="PTHR43677">
    <property type="entry name" value="SHORT-CHAIN DEHYDROGENASE/REDUCTASE"/>
    <property type="match status" value="1"/>
</dbReference>
<dbReference type="InterPro" id="IPR051397">
    <property type="entry name" value="Zn-ADH-like_protein"/>
</dbReference>
<dbReference type="GO" id="GO:0043958">
    <property type="term" value="F:acryloyl-CoA reductase (NADH) activity"/>
    <property type="evidence" value="ECO:0007669"/>
    <property type="project" value="UniProtKB-EC"/>
</dbReference>
<evidence type="ECO:0000259" key="1">
    <source>
        <dbReference type="SMART" id="SM00829"/>
    </source>
</evidence>
<dbReference type="EC" id="1.3.1.95" evidence="2"/>
<keyword evidence="2" id="KW-0560">Oxidoreductase</keyword>
<keyword evidence="3" id="KW-1185">Reference proteome</keyword>
<reference evidence="2 3" key="1">
    <citation type="submission" date="2019-05" db="EMBL/GenBank/DDBJ databases">
        <title>Microbulbifer harenosus sp. nov., an alginate-degrading bacterium isolated from coastal sand.</title>
        <authorList>
            <person name="Huang H."/>
            <person name="Mo K."/>
            <person name="Bao S."/>
        </authorList>
    </citation>
    <scope>NUCLEOTIDE SEQUENCE [LARGE SCALE GENOMIC DNA]</scope>
    <source>
        <strain evidence="2 3">HB161719</strain>
    </source>
</reference>
<organism evidence="2 3">
    <name type="scientific">Microbulbifer harenosus</name>
    <dbReference type="NCBI Taxonomy" id="2576840"/>
    <lineage>
        <taxon>Bacteria</taxon>
        <taxon>Pseudomonadati</taxon>
        <taxon>Pseudomonadota</taxon>
        <taxon>Gammaproteobacteria</taxon>
        <taxon>Cellvibrionales</taxon>
        <taxon>Microbulbiferaceae</taxon>
        <taxon>Microbulbifer</taxon>
    </lineage>
</organism>
<dbReference type="InterPro" id="IPR013154">
    <property type="entry name" value="ADH-like_N"/>
</dbReference>
<dbReference type="SMART" id="SM00829">
    <property type="entry name" value="PKS_ER"/>
    <property type="match status" value="1"/>
</dbReference>
<evidence type="ECO:0000313" key="2">
    <source>
        <dbReference type="EMBL" id="TLM78707.1"/>
    </source>
</evidence>
<dbReference type="InterPro" id="IPR013149">
    <property type="entry name" value="ADH-like_C"/>
</dbReference>
<gene>
    <name evidence="2" type="ORF">FDY93_05510</name>
</gene>
<dbReference type="Gene3D" id="3.40.50.720">
    <property type="entry name" value="NAD(P)-binding Rossmann-like Domain"/>
    <property type="match status" value="1"/>
</dbReference>
<dbReference type="EMBL" id="VANI01000005">
    <property type="protein sequence ID" value="TLM78707.1"/>
    <property type="molecule type" value="Genomic_DNA"/>
</dbReference>
<dbReference type="Pfam" id="PF00107">
    <property type="entry name" value="ADH_zinc_N"/>
    <property type="match status" value="1"/>
</dbReference>
<comment type="caution">
    <text evidence="2">The sequence shown here is derived from an EMBL/GenBank/DDBJ whole genome shotgun (WGS) entry which is preliminary data.</text>
</comment>
<evidence type="ECO:0000313" key="3">
    <source>
        <dbReference type="Proteomes" id="UP000306791"/>
    </source>
</evidence>
<dbReference type="InterPro" id="IPR011032">
    <property type="entry name" value="GroES-like_sf"/>
</dbReference>
<accession>A0ABY2UPE2</accession>
<dbReference type="InterPro" id="IPR036291">
    <property type="entry name" value="NAD(P)-bd_dom_sf"/>
</dbReference>
<dbReference type="NCBIfam" id="TIGR02823">
    <property type="entry name" value="oxido_YhdH"/>
    <property type="match status" value="1"/>
</dbReference>
<proteinExistence type="predicted"/>
<dbReference type="Pfam" id="PF08240">
    <property type="entry name" value="ADH_N"/>
    <property type="match status" value="1"/>
</dbReference>
<feature type="domain" description="Enoyl reductase (ER)" evidence="1">
    <location>
        <begin position="29"/>
        <end position="339"/>
    </location>
</feature>
<dbReference type="Gene3D" id="3.90.180.10">
    <property type="entry name" value="Medium-chain alcohol dehydrogenases, catalytic domain"/>
    <property type="match status" value="1"/>
</dbReference>
<protein>
    <submittedName>
        <fullName evidence="2">Acryloyl-CoA reductase</fullName>
        <ecNumber evidence="2">1.3.1.95</ecNumber>
    </submittedName>
</protein>
<dbReference type="PANTHER" id="PTHR43677:SF1">
    <property type="entry name" value="ACRYLYL-COA REDUCTASE ACUI-RELATED"/>
    <property type="match status" value="1"/>
</dbReference>
<dbReference type="SUPFAM" id="SSF51735">
    <property type="entry name" value="NAD(P)-binding Rossmann-fold domains"/>
    <property type="match status" value="1"/>
</dbReference>
<dbReference type="SUPFAM" id="SSF50129">
    <property type="entry name" value="GroES-like"/>
    <property type="match status" value="1"/>
</dbReference>
<dbReference type="Proteomes" id="UP000306791">
    <property type="component" value="Unassembled WGS sequence"/>
</dbReference>
<dbReference type="InterPro" id="IPR014188">
    <property type="entry name" value="Acrylyl-CoA_reductase_AcuI"/>
</dbReference>
<dbReference type="InterPro" id="IPR020843">
    <property type="entry name" value="ER"/>
</dbReference>
<name>A0ABY2UPE2_9GAMM</name>